<keyword evidence="2" id="KW-1185">Reference proteome</keyword>
<sequence length="56" mass="5676">MPQKLFLIAVCAIGFLVPVGAAVVCVSLPTLSAADPGLPEGFKPVGELTLYYIAGG</sequence>
<reference evidence="1 2" key="1">
    <citation type="submission" date="2019-08" db="EMBL/GenBank/DDBJ databases">
        <title>Deep-cultivation of Planctomycetes and their phenomic and genomic characterization uncovers novel biology.</title>
        <authorList>
            <person name="Wiegand S."/>
            <person name="Jogler M."/>
            <person name="Boedeker C."/>
            <person name="Pinto D."/>
            <person name="Vollmers J."/>
            <person name="Rivas-Marin E."/>
            <person name="Kohn T."/>
            <person name="Peeters S.H."/>
            <person name="Heuer A."/>
            <person name="Rast P."/>
            <person name="Oberbeckmann S."/>
            <person name="Bunk B."/>
            <person name="Jeske O."/>
            <person name="Meyerdierks A."/>
            <person name="Storesund J.E."/>
            <person name="Kallscheuer N."/>
            <person name="Luecker S."/>
            <person name="Lage O.M."/>
            <person name="Pohl T."/>
            <person name="Merkel B.J."/>
            <person name="Hornburger P."/>
            <person name="Mueller R.-W."/>
            <person name="Bruemmer F."/>
            <person name="Labrenz M."/>
            <person name="Spormann A.M."/>
            <person name="Op den Camp H."/>
            <person name="Overmann J."/>
            <person name="Amann R."/>
            <person name="Jetten M.S.M."/>
            <person name="Mascher T."/>
            <person name="Medema M.H."/>
            <person name="Devos D.P."/>
            <person name="Kaster A.-K."/>
            <person name="Ovreas L."/>
            <person name="Rohde M."/>
            <person name="Galperin M.Y."/>
            <person name="Jogler C."/>
        </authorList>
    </citation>
    <scope>NUCLEOTIDE SEQUENCE [LARGE SCALE GENOMIC DNA]</scope>
    <source>
        <strain evidence="1 2">FC18</strain>
    </source>
</reference>
<protein>
    <submittedName>
        <fullName evidence="1">Uncharacterized protein</fullName>
    </submittedName>
</protein>
<evidence type="ECO:0000313" key="1">
    <source>
        <dbReference type="EMBL" id="QEG23629.1"/>
    </source>
</evidence>
<organism evidence="1 2">
    <name type="scientific">Mariniblastus fucicola</name>
    <dbReference type="NCBI Taxonomy" id="980251"/>
    <lineage>
        <taxon>Bacteria</taxon>
        <taxon>Pseudomonadati</taxon>
        <taxon>Planctomycetota</taxon>
        <taxon>Planctomycetia</taxon>
        <taxon>Pirellulales</taxon>
        <taxon>Pirellulaceae</taxon>
        <taxon>Mariniblastus</taxon>
    </lineage>
</organism>
<dbReference type="AlphaFoldDB" id="A0A5B9PDR2"/>
<dbReference type="Proteomes" id="UP000322214">
    <property type="component" value="Chromosome"/>
</dbReference>
<gene>
    <name evidence="1" type="ORF">MFFC18_35300</name>
</gene>
<dbReference type="STRING" id="980251.GCA_001642875_04422"/>
<evidence type="ECO:0000313" key="2">
    <source>
        <dbReference type="Proteomes" id="UP000322214"/>
    </source>
</evidence>
<dbReference type="RefSeq" id="WP_157665248.1">
    <property type="nucleotide sequence ID" value="NZ_CP042912.1"/>
</dbReference>
<proteinExistence type="predicted"/>
<dbReference type="KEGG" id="mff:MFFC18_35300"/>
<dbReference type="EMBL" id="CP042912">
    <property type="protein sequence ID" value="QEG23629.1"/>
    <property type="molecule type" value="Genomic_DNA"/>
</dbReference>
<accession>A0A5B9PDR2</accession>
<name>A0A5B9PDR2_9BACT</name>